<keyword evidence="5 9" id="KW-0798">TonB box</keyword>
<gene>
    <name evidence="10" type="ORF">G4V39_01510</name>
</gene>
<evidence type="ECO:0000256" key="5">
    <source>
        <dbReference type="ARBA" id="ARBA00023077"/>
    </source>
</evidence>
<comment type="subcellular location">
    <subcellularLocation>
        <location evidence="1 8">Cell outer membrane</location>
        <topology evidence="1 8">Multi-pass membrane protein</topology>
    </subcellularLocation>
</comment>
<sequence length="608" mass="68518">MRFLWLLVALFLLLPGSSLAQEEGESLGEIVVTATRTPHRLKDVPIETEVIDRRQIEDSNALTISDLLRYSPGLFIRAEDLPGISAWRSRIRGLDLNSGYGLILVDGQRVKGGGMGEYGYGLNQIPLELIERIEIVKGPGSVLYGSDAVVGVVNIITRPTPSKTFLTASGLYGSYKTKMVNLTGGGPVGNNSGILLSLDREEADRRKYGGPGDEYQRDHFWAKASHQINKDTLVDLTFKWEERDRLYADEEKLRLSPALTWDLKGDLRLRLSGYLYKWDFHHFTPGYTERKGNMTYRQGEFLLSGPLGRHLLTLGGEFLEESLDYNLAEKTIDTKSLFIQDELEALEERLSLVAGVRYDDHSVFGSEINPRVAAMWRFGKTGRLRASVGRSFKSPTVRQLYYREPFLHGSYYIKSNPNLDPETSWGFSLGVEGVIASGIWTSATLFRHDVEDMVVRVETNESIGGIPVRTYENVQEAYTEGLELALKIVPTAASEINLSYTFLETENKDTGKDLPYSPRHSLAVRLGYQGPWGLKTLVGVQFVDRVYSNTTNTKKIDSYWLTEAKIIKNFGKGWEIFMEVDNLFETSYGEPSRDWAGRSVFVGTKMRF</sequence>
<dbReference type="Pfam" id="PF07715">
    <property type="entry name" value="Plug"/>
    <property type="match status" value="1"/>
</dbReference>
<keyword evidence="3 8" id="KW-1134">Transmembrane beta strand</keyword>
<dbReference type="InterPro" id="IPR036942">
    <property type="entry name" value="Beta-barrel_TonB_sf"/>
</dbReference>
<dbReference type="GO" id="GO:0015344">
    <property type="term" value="F:siderophore uptake transmembrane transporter activity"/>
    <property type="evidence" value="ECO:0007669"/>
    <property type="project" value="TreeGrafter"/>
</dbReference>
<dbReference type="GO" id="GO:0009279">
    <property type="term" value="C:cell outer membrane"/>
    <property type="evidence" value="ECO:0007669"/>
    <property type="project" value="UniProtKB-SubCell"/>
</dbReference>
<protein>
    <submittedName>
        <fullName evidence="10">TonB-dependent receptor</fullName>
    </submittedName>
</protein>
<dbReference type="Pfam" id="PF00593">
    <property type="entry name" value="TonB_dep_Rec_b-barrel"/>
    <property type="match status" value="1"/>
</dbReference>
<keyword evidence="11" id="KW-1185">Reference proteome</keyword>
<dbReference type="InterPro" id="IPR012910">
    <property type="entry name" value="Plug_dom"/>
</dbReference>
<accession>A0A6G7PTW6</accession>
<dbReference type="InterPro" id="IPR039426">
    <property type="entry name" value="TonB-dep_rcpt-like"/>
</dbReference>
<dbReference type="PANTHER" id="PTHR30069:SF37">
    <property type="entry name" value="FERRIC VIBRIOBACTIN RECEPTOR VIUA"/>
    <property type="match status" value="1"/>
</dbReference>
<reference evidence="10 11" key="1">
    <citation type="submission" date="2020-02" db="EMBL/GenBank/DDBJ databases">
        <title>Genome analysis of Thermosulfuriphilus ammonigenes ST65T, an anaerobic thermophilic chemolithoautotrophic bacterium isolated from a deep-sea hydrothermal vent.</title>
        <authorList>
            <person name="Slobodkina G."/>
            <person name="Allioux M."/>
            <person name="Merkel A."/>
            <person name="Alain K."/>
            <person name="Jebbar M."/>
            <person name="Slobodkin A."/>
        </authorList>
    </citation>
    <scope>NUCLEOTIDE SEQUENCE [LARGE SCALE GENOMIC DNA]</scope>
    <source>
        <strain evidence="10 11">ST65</strain>
    </source>
</reference>
<dbReference type="Proteomes" id="UP000502179">
    <property type="component" value="Chromosome"/>
</dbReference>
<keyword evidence="2 8" id="KW-0813">Transport</keyword>
<evidence type="ECO:0000256" key="9">
    <source>
        <dbReference type="RuleBase" id="RU003357"/>
    </source>
</evidence>
<evidence type="ECO:0000256" key="6">
    <source>
        <dbReference type="ARBA" id="ARBA00023136"/>
    </source>
</evidence>
<organism evidence="10 11">
    <name type="scientific">Thermosulfuriphilus ammonigenes</name>
    <dbReference type="NCBI Taxonomy" id="1936021"/>
    <lineage>
        <taxon>Bacteria</taxon>
        <taxon>Pseudomonadati</taxon>
        <taxon>Thermodesulfobacteriota</taxon>
        <taxon>Thermodesulfobacteria</taxon>
        <taxon>Thermodesulfobacteriales</taxon>
        <taxon>Thermodesulfobacteriaceae</taxon>
        <taxon>Thermosulfuriphilus</taxon>
    </lineage>
</organism>
<evidence type="ECO:0000256" key="3">
    <source>
        <dbReference type="ARBA" id="ARBA00022452"/>
    </source>
</evidence>
<dbReference type="AlphaFoldDB" id="A0A6G7PTW6"/>
<evidence type="ECO:0000256" key="1">
    <source>
        <dbReference type="ARBA" id="ARBA00004571"/>
    </source>
</evidence>
<comment type="similarity">
    <text evidence="8 9">Belongs to the TonB-dependent receptor family.</text>
</comment>
<evidence type="ECO:0000256" key="2">
    <source>
        <dbReference type="ARBA" id="ARBA00022448"/>
    </source>
</evidence>
<dbReference type="InterPro" id="IPR037066">
    <property type="entry name" value="Plug_dom_sf"/>
</dbReference>
<evidence type="ECO:0000256" key="7">
    <source>
        <dbReference type="ARBA" id="ARBA00023237"/>
    </source>
</evidence>
<keyword evidence="4 8" id="KW-0812">Transmembrane</keyword>
<dbReference type="PANTHER" id="PTHR30069">
    <property type="entry name" value="TONB-DEPENDENT OUTER MEMBRANE RECEPTOR"/>
    <property type="match status" value="1"/>
</dbReference>
<dbReference type="PROSITE" id="PS52016">
    <property type="entry name" value="TONB_DEPENDENT_REC_3"/>
    <property type="match status" value="1"/>
</dbReference>
<evidence type="ECO:0000256" key="8">
    <source>
        <dbReference type="PROSITE-ProRule" id="PRU01360"/>
    </source>
</evidence>
<evidence type="ECO:0000256" key="4">
    <source>
        <dbReference type="ARBA" id="ARBA00022692"/>
    </source>
</evidence>
<dbReference type="SUPFAM" id="SSF56935">
    <property type="entry name" value="Porins"/>
    <property type="match status" value="1"/>
</dbReference>
<dbReference type="GO" id="GO:0044718">
    <property type="term" value="P:siderophore transmembrane transport"/>
    <property type="evidence" value="ECO:0007669"/>
    <property type="project" value="TreeGrafter"/>
</dbReference>
<dbReference type="RefSeq" id="WP_166031249.1">
    <property type="nucleotide sequence ID" value="NZ_CP048877.1"/>
</dbReference>
<dbReference type="Gene3D" id="2.170.130.10">
    <property type="entry name" value="TonB-dependent receptor, plug domain"/>
    <property type="match status" value="1"/>
</dbReference>
<proteinExistence type="inferred from homology"/>
<evidence type="ECO:0000313" key="10">
    <source>
        <dbReference type="EMBL" id="QIJ71027.1"/>
    </source>
</evidence>
<dbReference type="KEGG" id="tav:G4V39_01510"/>
<dbReference type="InterPro" id="IPR000531">
    <property type="entry name" value="Beta-barrel_TonB"/>
</dbReference>
<keyword evidence="10" id="KW-0675">Receptor</keyword>
<evidence type="ECO:0000313" key="11">
    <source>
        <dbReference type="Proteomes" id="UP000502179"/>
    </source>
</evidence>
<dbReference type="EMBL" id="CP048877">
    <property type="protein sequence ID" value="QIJ71027.1"/>
    <property type="molecule type" value="Genomic_DNA"/>
</dbReference>
<name>A0A6G7PTW6_9BACT</name>
<keyword evidence="6 8" id="KW-0472">Membrane</keyword>
<keyword evidence="7 8" id="KW-0998">Cell outer membrane</keyword>
<dbReference type="CDD" id="cd01347">
    <property type="entry name" value="ligand_gated_channel"/>
    <property type="match status" value="1"/>
</dbReference>
<dbReference type="Gene3D" id="2.40.170.20">
    <property type="entry name" value="TonB-dependent receptor, beta-barrel domain"/>
    <property type="match status" value="1"/>
</dbReference>